<accession>A0ACB7CDH5</accession>
<reference evidence="1 2" key="1">
    <citation type="journal article" date="2021" name="Commun. Biol.">
        <title>Genomic insights into the host specific adaptation of the Pneumocystis genus.</title>
        <authorList>
            <person name="Cisse O.H."/>
            <person name="Ma L."/>
            <person name="Dekker J.P."/>
            <person name="Khil P.P."/>
            <person name="Youn J.-H."/>
            <person name="Brenchley J.M."/>
            <person name="Blair R."/>
            <person name="Pahar B."/>
            <person name="Chabe M."/>
            <person name="Van Rompay K.K.A."/>
            <person name="Keesler R."/>
            <person name="Sukura A."/>
            <person name="Hirsch V."/>
            <person name="Kutty G."/>
            <person name="Liu Y."/>
            <person name="Peng L."/>
            <person name="Chen J."/>
            <person name="Song J."/>
            <person name="Weissenbacher-Lang C."/>
            <person name="Xu J."/>
            <person name="Upham N.S."/>
            <person name="Stajich J.E."/>
            <person name="Cuomo C.A."/>
            <person name="Cushion M.T."/>
            <person name="Kovacs J.A."/>
        </authorList>
    </citation>
    <scope>NUCLEOTIDE SEQUENCE [LARGE SCALE GENOMIC DNA]</scope>
    <source>
        <strain evidence="1 2">RABM</strain>
    </source>
</reference>
<dbReference type="EMBL" id="JABTEG010000003">
    <property type="protein sequence ID" value="KAG4305445.1"/>
    <property type="molecule type" value="Genomic_DNA"/>
</dbReference>
<proteinExistence type="predicted"/>
<comment type="caution">
    <text evidence="1">The sequence shown here is derived from an EMBL/GenBank/DDBJ whole genome shotgun (WGS) entry which is preliminary data.</text>
</comment>
<evidence type="ECO:0000313" key="1">
    <source>
        <dbReference type="EMBL" id="KAG4305445.1"/>
    </source>
</evidence>
<name>A0ACB7CDH5_9ASCO</name>
<sequence>MGDTCTRACRFCAVKKRGTPAPLDPEEPRRTAEAIARWGLGYIVLTSVDRDDLVDSGAAHFAATVREVKQRSPGILVETLTGDFGGEHEAIATVVKSGLDVFAHNLETVEALTPYVRDRRATFRRSLEVLAYAKECRPGLVTKTSFMLGLGEREEEVKAALVELRKNKVDVVTFGQYMRCVEWML</sequence>
<protein>
    <submittedName>
        <fullName evidence="1">Uncharacterized protein</fullName>
    </submittedName>
</protein>
<gene>
    <name evidence="1" type="ORF">PORY_001001</name>
</gene>
<dbReference type="Proteomes" id="UP000768646">
    <property type="component" value="Unassembled WGS sequence"/>
</dbReference>
<keyword evidence="2" id="KW-1185">Reference proteome</keyword>
<evidence type="ECO:0000313" key="2">
    <source>
        <dbReference type="Proteomes" id="UP000768646"/>
    </source>
</evidence>
<organism evidence="1 2">
    <name type="scientific">Pneumocystis oryctolagi</name>
    <dbReference type="NCBI Taxonomy" id="42067"/>
    <lineage>
        <taxon>Eukaryota</taxon>
        <taxon>Fungi</taxon>
        <taxon>Dikarya</taxon>
        <taxon>Ascomycota</taxon>
        <taxon>Taphrinomycotina</taxon>
        <taxon>Pneumocystomycetes</taxon>
        <taxon>Pneumocystaceae</taxon>
        <taxon>Pneumocystis</taxon>
    </lineage>
</organism>